<dbReference type="GO" id="GO:0003677">
    <property type="term" value="F:DNA binding"/>
    <property type="evidence" value="ECO:0007669"/>
    <property type="project" value="UniProtKB-KW"/>
</dbReference>
<dbReference type="SUPFAM" id="SSF55781">
    <property type="entry name" value="GAF domain-like"/>
    <property type="match status" value="1"/>
</dbReference>
<dbReference type="Pfam" id="PF09339">
    <property type="entry name" value="HTH_IclR"/>
    <property type="match status" value="1"/>
</dbReference>
<evidence type="ECO:0000256" key="4">
    <source>
        <dbReference type="SAM" id="MobiDB-lite"/>
    </source>
</evidence>
<evidence type="ECO:0000256" key="3">
    <source>
        <dbReference type="ARBA" id="ARBA00023163"/>
    </source>
</evidence>
<protein>
    <submittedName>
        <fullName evidence="7">Putative transcription regulator protein</fullName>
    </submittedName>
</protein>
<dbReference type="PROSITE" id="PS51077">
    <property type="entry name" value="HTH_ICLR"/>
    <property type="match status" value="1"/>
</dbReference>
<dbReference type="EMBL" id="LN899825">
    <property type="protein sequence ID" value="CUV37189.1"/>
    <property type="molecule type" value="Genomic_DNA"/>
</dbReference>
<organism evidence="7">
    <name type="scientific">Ralstonia solanacearum</name>
    <name type="common">Pseudomonas solanacearum</name>
    <dbReference type="NCBI Taxonomy" id="305"/>
    <lineage>
        <taxon>Bacteria</taxon>
        <taxon>Pseudomonadati</taxon>
        <taxon>Pseudomonadota</taxon>
        <taxon>Betaproteobacteria</taxon>
        <taxon>Burkholderiales</taxon>
        <taxon>Burkholderiaceae</taxon>
        <taxon>Ralstonia</taxon>
        <taxon>Ralstonia solanacearum species complex</taxon>
    </lineage>
</organism>
<evidence type="ECO:0000313" key="7">
    <source>
        <dbReference type="EMBL" id="CUV37189.1"/>
    </source>
</evidence>
<gene>
    <name evidence="7" type="ORF">TD1301_v1_2880004</name>
</gene>
<feature type="domain" description="HTH iclR-type" evidence="5">
    <location>
        <begin position="69"/>
        <end position="131"/>
    </location>
</feature>
<reference evidence="7" key="1">
    <citation type="submission" date="2015-10" db="EMBL/GenBank/DDBJ databases">
        <authorList>
            <person name="Gilbert D.G."/>
        </authorList>
    </citation>
    <scope>NUCLEOTIDE SEQUENCE</scope>
    <source>
        <strain evidence="7">Phyl III-seqv23</strain>
    </source>
</reference>
<dbReference type="InterPro" id="IPR036390">
    <property type="entry name" value="WH_DNA-bd_sf"/>
</dbReference>
<dbReference type="InterPro" id="IPR029016">
    <property type="entry name" value="GAF-like_dom_sf"/>
</dbReference>
<evidence type="ECO:0000256" key="1">
    <source>
        <dbReference type="ARBA" id="ARBA00023015"/>
    </source>
</evidence>
<dbReference type="InterPro" id="IPR014757">
    <property type="entry name" value="Tscrpt_reg_IclR_C"/>
</dbReference>
<dbReference type="GO" id="GO:0045892">
    <property type="term" value="P:negative regulation of DNA-templated transcription"/>
    <property type="evidence" value="ECO:0007669"/>
    <property type="project" value="TreeGrafter"/>
</dbReference>
<feature type="region of interest" description="Disordered" evidence="4">
    <location>
        <begin position="42"/>
        <end position="64"/>
    </location>
</feature>
<keyword evidence="2" id="KW-0238">DNA-binding</keyword>
<dbReference type="Gene3D" id="1.10.10.10">
    <property type="entry name" value="Winged helix-like DNA-binding domain superfamily/Winged helix DNA-binding domain"/>
    <property type="match status" value="1"/>
</dbReference>
<dbReference type="InterPro" id="IPR050707">
    <property type="entry name" value="HTH_MetabolicPath_Reg"/>
</dbReference>
<evidence type="ECO:0000259" key="6">
    <source>
        <dbReference type="PROSITE" id="PS51078"/>
    </source>
</evidence>
<dbReference type="InterPro" id="IPR005471">
    <property type="entry name" value="Tscrpt_reg_IclR_N"/>
</dbReference>
<keyword evidence="1" id="KW-0805">Transcription regulation</keyword>
<evidence type="ECO:0000256" key="2">
    <source>
        <dbReference type="ARBA" id="ARBA00023125"/>
    </source>
</evidence>
<proteinExistence type="predicted"/>
<dbReference type="AlphaFoldDB" id="A0A0S4VTC6"/>
<dbReference type="SUPFAM" id="SSF46785">
    <property type="entry name" value="Winged helix' DNA-binding domain"/>
    <property type="match status" value="1"/>
</dbReference>
<dbReference type="GO" id="GO:0003700">
    <property type="term" value="F:DNA-binding transcription factor activity"/>
    <property type="evidence" value="ECO:0007669"/>
    <property type="project" value="TreeGrafter"/>
</dbReference>
<feature type="domain" description="IclR-ED" evidence="6">
    <location>
        <begin position="132"/>
        <end position="318"/>
    </location>
</feature>
<dbReference type="PANTHER" id="PTHR30136:SF8">
    <property type="entry name" value="TRANSCRIPTIONAL REGULATORY PROTEIN"/>
    <property type="match status" value="1"/>
</dbReference>
<dbReference type="FunFam" id="1.10.10.10:FF:000056">
    <property type="entry name" value="IclR family transcriptional regulator"/>
    <property type="match status" value="1"/>
</dbReference>
<dbReference type="PANTHER" id="PTHR30136">
    <property type="entry name" value="HELIX-TURN-HELIX TRANSCRIPTIONAL REGULATOR, ICLR FAMILY"/>
    <property type="match status" value="1"/>
</dbReference>
<keyword evidence="3" id="KW-0804">Transcription</keyword>
<sequence length="336" mass="36033">MNRFIVYTMRKNERDQWAGPGVLRSPHLPAPAIRQLAPHEVMETSEVEHDAPPQGDAEDAPAGRDRAGIQSIEVGAQLLVALTRASHAMALGDLARAAGMHPSKAHRYLVSLQRVGAVSQDPLTSRYELGPFALRLGLAGLNRVEAVSRTRPLLASLRDRTGHTIGLAVWSERGPTVVHWEKAGGTPGVNLRIGDVAPMLNSATGRLFGAYLPIEQTLPLVERELHARTNDDLPGLPRSLTDYYRLCEAIRAEGASWVSGSLLPGVSALSLPVFGARGELALVLIALNLQPLFDAGRGGELETTLRAFVDQLSAMLRSPVPVPVPAAAKAGGRRSR</sequence>
<dbReference type="Gene3D" id="3.30.450.40">
    <property type="match status" value="1"/>
</dbReference>
<dbReference type="InterPro" id="IPR036388">
    <property type="entry name" value="WH-like_DNA-bd_sf"/>
</dbReference>
<dbReference type="SMART" id="SM00346">
    <property type="entry name" value="HTH_ICLR"/>
    <property type="match status" value="1"/>
</dbReference>
<name>A0A0S4VTC6_RALSL</name>
<feature type="compositionally biased region" description="Basic and acidic residues" evidence="4">
    <location>
        <begin position="42"/>
        <end position="51"/>
    </location>
</feature>
<accession>A0A0S4VTC6</accession>
<dbReference type="Pfam" id="PF01614">
    <property type="entry name" value="IclR_C"/>
    <property type="match status" value="1"/>
</dbReference>
<dbReference type="PROSITE" id="PS51078">
    <property type="entry name" value="ICLR_ED"/>
    <property type="match status" value="1"/>
</dbReference>
<evidence type="ECO:0000259" key="5">
    <source>
        <dbReference type="PROSITE" id="PS51077"/>
    </source>
</evidence>